<dbReference type="Gene3D" id="1.20.1250.20">
    <property type="entry name" value="MFS general substrate transporter like domains"/>
    <property type="match status" value="2"/>
</dbReference>
<name>R7TSY6_CAPTE</name>
<dbReference type="Proteomes" id="UP000014760">
    <property type="component" value="Unassembled WGS sequence"/>
</dbReference>
<evidence type="ECO:0000256" key="3">
    <source>
        <dbReference type="ARBA" id="ARBA00023136"/>
    </source>
</evidence>
<accession>R7TSY6</accession>
<feature type="transmembrane region" description="Helical" evidence="4">
    <location>
        <begin position="193"/>
        <end position="216"/>
    </location>
</feature>
<dbReference type="EnsemblMetazoa" id="CapteT199774">
    <property type="protein sequence ID" value="CapteP199774"/>
    <property type="gene ID" value="CapteG199774"/>
</dbReference>
<keyword evidence="1 4" id="KW-0812">Transmembrane</keyword>
<dbReference type="PANTHER" id="PTHR23121:SF9">
    <property type="entry name" value="SODIUM-DEPENDENT GLUCOSE TRANSPORTER 1"/>
    <property type="match status" value="1"/>
</dbReference>
<feature type="transmembrane region" description="Helical" evidence="4">
    <location>
        <begin position="236"/>
        <end position="260"/>
    </location>
</feature>
<dbReference type="EMBL" id="AMQN01011114">
    <property type="status" value="NOT_ANNOTATED_CDS"/>
    <property type="molecule type" value="Genomic_DNA"/>
</dbReference>
<evidence type="ECO:0000313" key="5">
    <source>
        <dbReference type="EMBL" id="ELT97003.1"/>
    </source>
</evidence>
<dbReference type="GO" id="GO:0022857">
    <property type="term" value="F:transmembrane transporter activity"/>
    <property type="evidence" value="ECO:0007669"/>
    <property type="project" value="InterPro"/>
</dbReference>
<keyword evidence="3 4" id="KW-0472">Membrane</keyword>
<dbReference type="InterPro" id="IPR036259">
    <property type="entry name" value="MFS_trans_sf"/>
</dbReference>
<dbReference type="HOGENOM" id="CLU_028923_2_2_1"/>
<dbReference type="PANTHER" id="PTHR23121">
    <property type="entry name" value="SODIUM-DEPENDENT GLUCOSE TRANSPORTER 1"/>
    <property type="match status" value="1"/>
</dbReference>
<gene>
    <name evidence="5" type="ORF">CAPTEDRAFT_199774</name>
</gene>
<dbReference type="SUPFAM" id="SSF103473">
    <property type="entry name" value="MFS general substrate transporter"/>
    <property type="match status" value="1"/>
</dbReference>
<evidence type="ECO:0000313" key="7">
    <source>
        <dbReference type="Proteomes" id="UP000014760"/>
    </source>
</evidence>
<evidence type="ECO:0000256" key="1">
    <source>
        <dbReference type="ARBA" id="ARBA00022692"/>
    </source>
</evidence>
<feature type="transmembrane region" description="Helical" evidence="4">
    <location>
        <begin position="31"/>
        <end position="47"/>
    </location>
</feature>
<dbReference type="STRING" id="283909.R7TSY6"/>
<feature type="transmembrane region" description="Helical" evidence="4">
    <location>
        <begin position="267"/>
        <end position="285"/>
    </location>
</feature>
<feature type="transmembrane region" description="Helical" evidence="4">
    <location>
        <begin position="351"/>
        <end position="374"/>
    </location>
</feature>
<evidence type="ECO:0000256" key="4">
    <source>
        <dbReference type="SAM" id="Phobius"/>
    </source>
</evidence>
<sequence>MLSWTVTCIASGSLLGALVCALSFEKFNKEMFLVLGAIVDGAAAAIAPYSSHVFVYFTFVALLSAGHGFVNSAGNSYALSIWSNPQYNQPFLQSLHAVWCIGAALGPVIMQPFLMPFEYTTASDTNSTTLSALDLLDEDYYEAFRVKFAYIIIGAIIAGLGLAALVIAKFTSDNWCSSPPKSRITSLSPKPKWDNLMLCLLLLPVFFVISTLEGILVNFTAPFGVQYLGWSAKDSALLVTVLLSAFFFSRVLVVPLSFILRPSVILVMNWIGMLVASIVLCFIQMNQVAVWVGVVLAGLSLATSFPTTIAWASEFMEITGRETAVFVVGMQMSSLVYPPVIGYIFESSREITMMYILLGLTVFQCFYCSALITWTIKRYSSTRNIPTFEVELKNVDETDGFINNMHKNSTEVVDVC</sequence>
<dbReference type="OrthoDB" id="546893at2759"/>
<feature type="transmembrane region" description="Helical" evidence="4">
    <location>
        <begin position="91"/>
        <end position="110"/>
    </location>
</feature>
<reference evidence="6" key="3">
    <citation type="submission" date="2015-06" db="UniProtKB">
        <authorList>
            <consortium name="EnsemblMetazoa"/>
        </authorList>
    </citation>
    <scope>IDENTIFICATION</scope>
</reference>
<dbReference type="Pfam" id="PF07690">
    <property type="entry name" value="MFS_1"/>
    <property type="match status" value="1"/>
</dbReference>
<keyword evidence="2 4" id="KW-1133">Transmembrane helix</keyword>
<evidence type="ECO:0008006" key="8">
    <source>
        <dbReference type="Google" id="ProtNLM"/>
    </source>
</evidence>
<evidence type="ECO:0000313" key="6">
    <source>
        <dbReference type="EnsemblMetazoa" id="CapteP199774"/>
    </source>
</evidence>
<keyword evidence="7" id="KW-1185">Reference proteome</keyword>
<feature type="transmembrane region" description="Helical" evidence="4">
    <location>
        <begin position="53"/>
        <end position="70"/>
    </location>
</feature>
<organism evidence="5">
    <name type="scientific">Capitella teleta</name>
    <name type="common">Polychaete worm</name>
    <dbReference type="NCBI Taxonomy" id="283909"/>
    <lineage>
        <taxon>Eukaryota</taxon>
        <taxon>Metazoa</taxon>
        <taxon>Spiralia</taxon>
        <taxon>Lophotrochozoa</taxon>
        <taxon>Annelida</taxon>
        <taxon>Polychaeta</taxon>
        <taxon>Sedentaria</taxon>
        <taxon>Scolecida</taxon>
        <taxon>Capitellidae</taxon>
        <taxon>Capitella</taxon>
    </lineage>
</organism>
<reference evidence="7" key="1">
    <citation type="submission" date="2012-12" db="EMBL/GenBank/DDBJ databases">
        <authorList>
            <person name="Hellsten U."/>
            <person name="Grimwood J."/>
            <person name="Chapman J.A."/>
            <person name="Shapiro H."/>
            <person name="Aerts A."/>
            <person name="Otillar R.P."/>
            <person name="Terry A.Y."/>
            <person name="Boore J.L."/>
            <person name="Simakov O."/>
            <person name="Marletaz F."/>
            <person name="Cho S.-J."/>
            <person name="Edsinger-Gonzales E."/>
            <person name="Havlak P."/>
            <person name="Kuo D.-H."/>
            <person name="Larsson T."/>
            <person name="Lv J."/>
            <person name="Arendt D."/>
            <person name="Savage R."/>
            <person name="Osoegawa K."/>
            <person name="de Jong P."/>
            <person name="Lindberg D.R."/>
            <person name="Seaver E.C."/>
            <person name="Weisblat D.A."/>
            <person name="Putnam N.H."/>
            <person name="Grigoriev I.V."/>
            <person name="Rokhsar D.S."/>
        </authorList>
    </citation>
    <scope>NUCLEOTIDE SEQUENCE</scope>
    <source>
        <strain evidence="7">I ESC-2004</strain>
    </source>
</reference>
<dbReference type="AlphaFoldDB" id="R7TSY6"/>
<reference evidence="5 7" key="2">
    <citation type="journal article" date="2013" name="Nature">
        <title>Insights into bilaterian evolution from three spiralian genomes.</title>
        <authorList>
            <person name="Simakov O."/>
            <person name="Marletaz F."/>
            <person name="Cho S.J."/>
            <person name="Edsinger-Gonzales E."/>
            <person name="Havlak P."/>
            <person name="Hellsten U."/>
            <person name="Kuo D.H."/>
            <person name="Larsson T."/>
            <person name="Lv J."/>
            <person name="Arendt D."/>
            <person name="Savage R."/>
            <person name="Osoegawa K."/>
            <person name="de Jong P."/>
            <person name="Grimwood J."/>
            <person name="Chapman J.A."/>
            <person name="Shapiro H."/>
            <person name="Aerts A."/>
            <person name="Otillar R.P."/>
            <person name="Terry A.Y."/>
            <person name="Boore J.L."/>
            <person name="Grigoriev I.V."/>
            <person name="Lindberg D.R."/>
            <person name="Seaver E.C."/>
            <person name="Weisblat D.A."/>
            <person name="Putnam N.H."/>
            <person name="Rokhsar D.S."/>
        </authorList>
    </citation>
    <scope>NUCLEOTIDE SEQUENCE</scope>
    <source>
        <strain evidence="5 7">I ESC-2004</strain>
    </source>
</reference>
<feature type="transmembrane region" description="Helical" evidence="4">
    <location>
        <begin position="148"/>
        <end position="172"/>
    </location>
</feature>
<dbReference type="OMA" id="TFENECH"/>
<feature type="transmembrane region" description="Helical" evidence="4">
    <location>
        <begin position="324"/>
        <end position="345"/>
    </location>
</feature>
<protein>
    <recommendedName>
        <fullName evidence="8">Major facilitator superfamily (MFS) profile domain-containing protein</fullName>
    </recommendedName>
</protein>
<evidence type="ECO:0000256" key="2">
    <source>
        <dbReference type="ARBA" id="ARBA00022989"/>
    </source>
</evidence>
<dbReference type="InterPro" id="IPR011701">
    <property type="entry name" value="MFS"/>
</dbReference>
<proteinExistence type="predicted"/>
<feature type="transmembrane region" description="Helical" evidence="4">
    <location>
        <begin position="6"/>
        <end position="24"/>
    </location>
</feature>
<dbReference type="EMBL" id="KB308694">
    <property type="protein sequence ID" value="ELT97003.1"/>
    <property type="molecule type" value="Genomic_DNA"/>
</dbReference>
<feature type="transmembrane region" description="Helical" evidence="4">
    <location>
        <begin position="291"/>
        <end position="312"/>
    </location>
</feature>